<comment type="cofactor">
    <cofactor evidence="8">
        <name>FAD</name>
        <dbReference type="ChEBI" id="CHEBI:57692"/>
    </cofactor>
    <text evidence="8">Binds 1 FAD per subunit.</text>
</comment>
<dbReference type="InterPro" id="IPR008255">
    <property type="entry name" value="Pyr_nucl-diS_OxRdtase_2_AS"/>
</dbReference>
<dbReference type="InterPro" id="IPR005982">
    <property type="entry name" value="Thioredox_Rdtase"/>
</dbReference>
<sequence>MKIYDLVIIGSGPAGMSAAIYAQRAMLDFVMIEKEYMPGGQVVQTYEVDNYPGIPKTNGMDLGLKFSEHAKELGAKSITAEVKEIYADEEIKEIMLKNGDTLKTRTIILATGAVHQTLGIEGEEKLKGMGVSYCATCDGAFFRNKVTAVVGGGNVALEDAIFLSRMCKKVYLIHRRDEFRGAKILQDEVKKNDKIEILWNTIVTKIDGDEVVERLHIQDVDNHVDKLLDVDGIFIAVGTKPASELLSGKLSTDEKGYIIAGEDGVTNIPGIFAAGDGRSKNLRQVVTAVSDGANCVYSVERYLQNA</sequence>
<evidence type="ECO:0000256" key="3">
    <source>
        <dbReference type="ARBA" id="ARBA00022827"/>
    </source>
</evidence>
<gene>
    <name evidence="10" type="primary">trxB</name>
    <name evidence="10" type="ORF">ERS852571_00007</name>
</gene>
<evidence type="ECO:0000256" key="2">
    <source>
        <dbReference type="ARBA" id="ARBA00022630"/>
    </source>
</evidence>
<comment type="similarity">
    <text evidence="1 7">Belongs to the class-II pyridine nucleotide-disulfide oxidoreductase family.</text>
</comment>
<evidence type="ECO:0000256" key="8">
    <source>
        <dbReference type="RuleBase" id="RU003881"/>
    </source>
</evidence>
<organism evidence="10 11">
    <name type="scientific">Anaerostipes hadrus</name>
    <dbReference type="NCBI Taxonomy" id="649756"/>
    <lineage>
        <taxon>Bacteria</taxon>
        <taxon>Bacillati</taxon>
        <taxon>Bacillota</taxon>
        <taxon>Clostridia</taxon>
        <taxon>Lachnospirales</taxon>
        <taxon>Lachnospiraceae</taxon>
        <taxon>Anaerostipes</taxon>
    </lineage>
</organism>
<dbReference type="EC" id="1.8.1.9" evidence="7"/>
<name>A0A173QW03_ANAHA</name>
<keyword evidence="8" id="KW-0521">NADP</keyword>
<accession>A0A173QW03</accession>
<dbReference type="InterPro" id="IPR050097">
    <property type="entry name" value="Ferredoxin-NADP_redctase_2"/>
</dbReference>
<dbReference type="PRINTS" id="PR00469">
    <property type="entry name" value="PNDRDTASEII"/>
</dbReference>
<dbReference type="GO" id="GO:0005737">
    <property type="term" value="C:cytoplasm"/>
    <property type="evidence" value="ECO:0007669"/>
    <property type="project" value="InterPro"/>
</dbReference>
<evidence type="ECO:0000313" key="11">
    <source>
        <dbReference type="Proteomes" id="UP000095553"/>
    </source>
</evidence>
<comment type="subunit">
    <text evidence="7">Homodimer.</text>
</comment>
<dbReference type="Gene3D" id="3.50.50.60">
    <property type="entry name" value="FAD/NAD(P)-binding domain"/>
    <property type="match status" value="2"/>
</dbReference>
<dbReference type="AlphaFoldDB" id="A0A173QW03"/>
<dbReference type="SUPFAM" id="SSF51905">
    <property type="entry name" value="FAD/NAD(P)-binding domain"/>
    <property type="match status" value="1"/>
</dbReference>
<dbReference type="EMBL" id="CYXY01000001">
    <property type="protein sequence ID" value="CUM69499.1"/>
    <property type="molecule type" value="Genomic_DNA"/>
</dbReference>
<dbReference type="GO" id="GO:0019430">
    <property type="term" value="P:removal of superoxide radicals"/>
    <property type="evidence" value="ECO:0007669"/>
    <property type="project" value="UniProtKB-UniRule"/>
</dbReference>
<evidence type="ECO:0000256" key="7">
    <source>
        <dbReference type="RuleBase" id="RU003880"/>
    </source>
</evidence>
<evidence type="ECO:0000256" key="1">
    <source>
        <dbReference type="ARBA" id="ARBA00009333"/>
    </source>
</evidence>
<keyword evidence="3 7" id="KW-0274">FAD</keyword>
<dbReference type="GO" id="GO:0004791">
    <property type="term" value="F:thioredoxin-disulfide reductase (NADPH) activity"/>
    <property type="evidence" value="ECO:0007669"/>
    <property type="project" value="UniProtKB-UniRule"/>
</dbReference>
<dbReference type="PANTHER" id="PTHR48105">
    <property type="entry name" value="THIOREDOXIN REDUCTASE 1-RELATED-RELATED"/>
    <property type="match status" value="1"/>
</dbReference>
<evidence type="ECO:0000256" key="5">
    <source>
        <dbReference type="ARBA" id="ARBA00023157"/>
    </source>
</evidence>
<dbReference type="InterPro" id="IPR036188">
    <property type="entry name" value="FAD/NAD-bd_sf"/>
</dbReference>
<dbReference type="PRINTS" id="PR00368">
    <property type="entry name" value="FADPNR"/>
</dbReference>
<keyword evidence="6 7" id="KW-0676">Redox-active center</keyword>
<evidence type="ECO:0000313" key="10">
    <source>
        <dbReference type="EMBL" id="CUM69499.1"/>
    </source>
</evidence>
<keyword evidence="5" id="KW-1015">Disulfide bond</keyword>
<reference evidence="10 11" key="1">
    <citation type="submission" date="2015-09" db="EMBL/GenBank/DDBJ databases">
        <authorList>
            <consortium name="Pathogen Informatics"/>
        </authorList>
    </citation>
    <scope>NUCLEOTIDE SEQUENCE [LARGE SCALE GENOMIC DNA]</scope>
    <source>
        <strain evidence="10 11">2789STDY5834959</strain>
    </source>
</reference>
<dbReference type="RefSeq" id="WP_055072141.1">
    <property type="nucleotide sequence ID" value="NZ_CYXY01000001.1"/>
</dbReference>
<dbReference type="InterPro" id="IPR023753">
    <property type="entry name" value="FAD/NAD-binding_dom"/>
</dbReference>
<proteinExistence type="inferred from homology"/>
<dbReference type="PROSITE" id="PS00573">
    <property type="entry name" value="PYRIDINE_REDOX_2"/>
    <property type="match status" value="1"/>
</dbReference>
<evidence type="ECO:0000256" key="4">
    <source>
        <dbReference type="ARBA" id="ARBA00023002"/>
    </source>
</evidence>
<protein>
    <recommendedName>
        <fullName evidence="7">Thioredoxin reductase</fullName>
        <ecNumber evidence="7">1.8.1.9</ecNumber>
    </recommendedName>
</protein>
<dbReference type="Pfam" id="PF07992">
    <property type="entry name" value="Pyr_redox_2"/>
    <property type="match status" value="1"/>
</dbReference>
<evidence type="ECO:0000259" key="9">
    <source>
        <dbReference type="Pfam" id="PF07992"/>
    </source>
</evidence>
<feature type="domain" description="FAD/NAD(P)-binding" evidence="9">
    <location>
        <begin position="4"/>
        <end position="292"/>
    </location>
</feature>
<comment type="catalytic activity">
    <reaction evidence="7">
        <text>[thioredoxin]-dithiol + NADP(+) = [thioredoxin]-disulfide + NADPH + H(+)</text>
        <dbReference type="Rhea" id="RHEA:20345"/>
        <dbReference type="Rhea" id="RHEA-COMP:10698"/>
        <dbReference type="Rhea" id="RHEA-COMP:10700"/>
        <dbReference type="ChEBI" id="CHEBI:15378"/>
        <dbReference type="ChEBI" id="CHEBI:29950"/>
        <dbReference type="ChEBI" id="CHEBI:50058"/>
        <dbReference type="ChEBI" id="CHEBI:57783"/>
        <dbReference type="ChEBI" id="CHEBI:58349"/>
        <dbReference type="EC" id="1.8.1.9"/>
    </reaction>
</comment>
<dbReference type="Proteomes" id="UP000095553">
    <property type="component" value="Unassembled WGS sequence"/>
</dbReference>
<keyword evidence="4 7" id="KW-0560">Oxidoreductase</keyword>
<evidence type="ECO:0000256" key="6">
    <source>
        <dbReference type="ARBA" id="ARBA00023284"/>
    </source>
</evidence>
<dbReference type="NCBIfam" id="TIGR01292">
    <property type="entry name" value="TRX_reduct"/>
    <property type="match status" value="1"/>
</dbReference>
<keyword evidence="2 7" id="KW-0285">Flavoprotein</keyword>